<evidence type="ECO:0000256" key="1">
    <source>
        <dbReference type="SAM" id="SignalP"/>
    </source>
</evidence>
<keyword evidence="1" id="KW-0732">Signal</keyword>
<protein>
    <recommendedName>
        <fullName evidence="4">Peptidase M12B domain-containing protein</fullName>
    </recommendedName>
</protein>
<dbReference type="InterPro" id="IPR024079">
    <property type="entry name" value="MetalloPept_cat_dom_sf"/>
</dbReference>
<evidence type="ECO:0000313" key="2">
    <source>
        <dbReference type="EMBL" id="ASM78717.1"/>
    </source>
</evidence>
<dbReference type="KEGG" id="vff:VITFI_CDS2940"/>
<feature type="signal peptide" evidence="1">
    <location>
        <begin position="1"/>
        <end position="19"/>
    </location>
</feature>
<evidence type="ECO:0008006" key="4">
    <source>
        <dbReference type="Google" id="ProtNLM"/>
    </source>
</evidence>
<feature type="chain" id="PRO_5012510650" description="Peptidase M12B domain-containing protein" evidence="1">
    <location>
        <begin position="20"/>
        <end position="653"/>
    </location>
</feature>
<proteinExistence type="predicted"/>
<accession>A0A221KIQ1</accession>
<dbReference type="PANTHER" id="PTHR11905:SF159">
    <property type="entry name" value="ADAM METALLOPROTEASE"/>
    <property type="match status" value="1"/>
</dbReference>
<organism evidence="2 3">
    <name type="scientific">Vitreoscilla filiformis</name>
    <dbReference type="NCBI Taxonomy" id="63"/>
    <lineage>
        <taxon>Bacteria</taxon>
        <taxon>Pseudomonadati</taxon>
        <taxon>Pseudomonadota</taxon>
        <taxon>Betaproteobacteria</taxon>
        <taxon>Neisseriales</taxon>
        <taxon>Neisseriaceae</taxon>
        <taxon>Vitreoscilla</taxon>
    </lineage>
</organism>
<dbReference type="GO" id="GO:0008237">
    <property type="term" value="F:metallopeptidase activity"/>
    <property type="evidence" value="ECO:0007669"/>
    <property type="project" value="InterPro"/>
</dbReference>
<dbReference type="Gene3D" id="3.40.390.10">
    <property type="entry name" value="Collagenase (Catalytic Domain)"/>
    <property type="match status" value="1"/>
</dbReference>
<keyword evidence="3" id="KW-1185">Reference proteome</keyword>
<name>A0A221KIQ1_VITFI</name>
<dbReference type="PANTHER" id="PTHR11905">
    <property type="entry name" value="ADAM A DISINTEGRIN AND METALLOPROTEASE DOMAIN"/>
    <property type="match status" value="1"/>
</dbReference>
<dbReference type="EMBL" id="CP022423">
    <property type="protein sequence ID" value="ASM78717.1"/>
    <property type="molecule type" value="Genomic_DNA"/>
</dbReference>
<evidence type="ECO:0000313" key="3">
    <source>
        <dbReference type="Proteomes" id="UP000199729"/>
    </source>
</evidence>
<dbReference type="Proteomes" id="UP000199729">
    <property type="component" value="Chromosome"/>
</dbReference>
<dbReference type="SUPFAM" id="SSF55486">
    <property type="entry name" value="Metalloproteases ('zincins'), catalytic domain"/>
    <property type="match status" value="1"/>
</dbReference>
<gene>
    <name evidence="2" type="ORF">VITFI_CDS2940</name>
</gene>
<dbReference type="Pfam" id="PF13583">
    <property type="entry name" value="Reprolysin_4"/>
    <property type="match status" value="1"/>
</dbReference>
<reference evidence="2 3" key="1">
    <citation type="submission" date="2017-07" db="EMBL/GenBank/DDBJ databases">
        <title>Complete Genome Sequence of the cosmetic ferment Vitreoscilla filiformis (ATCC15551).</title>
        <authorList>
            <person name="Contreras S."/>
            <person name="Sagory-Zalkind P."/>
            <person name="Blanquart H."/>
            <person name="Iltis A."/>
            <person name="Morand S.C."/>
        </authorList>
    </citation>
    <scope>NUCLEOTIDE SEQUENCE [LARGE SCALE GENOMIC DNA]</scope>
    <source>
        <strain evidence="2 3">ATCC 15551</strain>
    </source>
</reference>
<sequence>MANAALLSLACLAAAPAHAIQPWVEVAEAAADAPDRQIRPTQARLIDLDVHAVQSLVATLPSETQAAARQALPTLTLPMPNGELITFQLHATEVMAPALAARYPQIRTFAGTVSGRPDVRARFDLSPRGLRAQVFTPQGEVYIDPLSRSRADRHQIYYTRHLTRSVKRPGDRFLPTPHAESHRPSVAEAAPAATRIGTDLYTYRIAFATTGEYAKYHDPAASSTNKALVLAEIVNVTNRVTGVYERDLGIRLQLVDKTDALIYTSASTDPYANDDGETMLGQNISTLKKVLGIANFDIGHVLSTGGGGVAYEGVCDDDYKAGGVTGSEDPITDAFYIDYVAHEIGHQFGADHTFNSVLGSCNGNRASDQAYEPGSGTTIMAYAGICGKDDIATHSDANFHAISVSRIVQYTRTGVGATCGQVTASGNTPPQAVAPAGGFTIPIDTPFELTGKGSDANRDRLTYQWEQMNLGSGGSPSAYLPSAPLFRSYPPSTSSTRVFPRLTDLLANRATLGEKLPKVSRTLNFRLTVRDNRVAPSSGGLATADLRFNVSAAAGPFRVTAPNATGSYTGGAPLSVTWNPANTQNAPVSCAQVDISLSTNGGQNFSQTLAKAVPNTGSATVTLPTTPTTLGRIKIKCSNNVFFDVSDKNFTIL</sequence>
<dbReference type="AlphaFoldDB" id="A0A221KIQ1"/>